<evidence type="ECO:0000313" key="3">
    <source>
        <dbReference type="Proteomes" id="UP000638648"/>
    </source>
</evidence>
<organism evidence="2 3">
    <name type="scientific">Actinopolymorpha pittospori</name>
    <dbReference type="NCBI Taxonomy" id="648752"/>
    <lineage>
        <taxon>Bacteria</taxon>
        <taxon>Bacillati</taxon>
        <taxon>Actinomycetota</taxon>
        <taxon>Actinomycetes</taxon>
        <taxon>Propionibacteriales</taxon>
        <taxon>Actinopolymorphaceae</taxon>
        <taxon>Actinopolymorpha</taxon>
    </lineage>
</organism>
<feature type="domain" description="Trypsin-co-occurring" evidence="1">
    <location>
        <begin position="2"/>
        <end position="48"/>
    </location>
</feature>
<evidence type="ECO:0000313" key="2">
    <source>
        <dbReference type="EMBL" id="MBE1608865.1"/>
    </source>
</evidence>
<dbReference type="Pfam" id="PF19631">
    <property type="entry name" value="Trypco2"/>
    <property type="match status" value="1"/>
</dbReference>
<accession>A0A927RE64</accession>
<protein>
    <recommendedName>
        <fullName evidence="1">Trypsin-co-occurring domain-containing protein</fullName>
    </recommendedName>
</protein>
<sequence>MTVQLQVVATKGVGAKAGFKVPVVSLELGGDGSRQWQNTSTITVVLDPPVDRNGMPVKVTSTTTVSKG</sequence>
<comment type="caution">
    <text evidence="2">The sequence shown here is derived from an EMBL/GenBank/DDBJ whole genome shotgun (WGS) entry which is preliminary data.</text>
</comment>
<dbReference type="AlphaFoldDB" id="A0A927RE64"/>
<dbReference type="EMBL" id="JADBEM010000001">
    <property type="protein sequence ID" value="MBE1608865.1"/>
    <property type="molecule type" value="Genomic_DNA"/>
</dbReference>
<keyword evidence="3" id="KW-1185">Reference proteome</keyword>
<dbReference type="InterPro" id="IPR045608">
    <property type="entry name" value="Trypco2"/>
</dbReference>
<evidence type="ECO:0000259" key="1">
    <source>
        <dbReference type="Pfam" id="PF19631"/>
    </source>
</evidence>
<name>A0A927RE64_9ACTN</name>
<dbReference type="Proteomes" id="UP000638648">
    <property type="component" value="Unassembled WGS sequence"/>
</dbReference>
<proteinExistence type="predicted"/>
<gene>
    <name evidence="2" type="ORF">HEB94_005713</name>
</gene>
<reference evidence="2" key="1">
    <citation type="submission" date="2020-10" db="EMBL/GenBank/DDBJ databases">
        <title>Sequencing the genomes of 1000 actinobacteria strains.</title>
        <authorList>
            <person name="Klenk H.-P."/>
        </authorList>
    </citation>
    <scope>NUCLEOTIDE SEQUENCE</scope>
    <source>
        <strain evidence="2">DSM 45354</strain>
    </source>
</reference>